<evidence type="ECO:0000313" key="2">
    <source>
        <dbReference type="EMBL" id="GMH13971.1"/>
    </source>
</evidence>
<accession>A0AAD3SP68</accession>
<feature type="region of interest" description="Disordered" evidence="1">
    <location>
        <begin position="59"/>
        <end position="95"/>
    </location>
</feature>
<dbReference type="Proteomes" id="UP001279734">
    <property type="component" value="Unassembled WGS sequence"/>
</dbReference>
<feature type="region of interest" description="Disordered" evidence="1">
    <location>
        <begin position="1"/>
        <end position="44"/>
    </location>
</feature>
<gene>
    <name evidence="2" type="ORF">Nepgr_015812</name>
</gene>
<organism evidence="2 3">
    <name type="scientific">Nepenthes gracilis</name>
    <name type="common">Slender pitcher plant</name>
    <dbReference type="NCBI Taxonomy" id="150966"/>
    <lineage>
        <taxon>Eukaryota</taxon>
        <taxon>Viridiplantae</taxon>
        <taxon>Streptophyta</taxon>
        <taxon>Embryophyta</taxon>
        <taxon>Tracheophyta</taxon>
        <taxon>Spermatophyta</taxon>
        <taxon>Magnoliopsida</taxon>
        <taxon>eudicotyledons</taxon>
        <taxon>Gunneridae</taxon>
        <taxon>Pentapetalae</taxon>
        <taxon>Caryophyllales</taxon>
        <taxon>Nepenthaceae</taxon>
        <taxon>Nepenthes</taxon>
    </lineage>
</organism>
<sequence>MKTPPSLRGLMHSAESAPQAGFSSWKAETSKDEMLEDPPGSGFIPEEGAVFSEILTTGPRQCSSPQEVGSCSDICHPPKSRRSKLDSRLSRTPPG</sequence>
<comment type="caution">
    <text evidence="2">The sequence shown here is derived from an EMBL/GenBank/DDBJ whole genome shotgun (WGS) entry which is preliminary data.</text>
</comment>
<name>A0AAD3SP68_NEPGR</name>
<evidence type="ECO:0000313" key="3">
    <source>
        <dbReference type="Proteomes" id="UP001279734"/>
    </source>
</evidence>
<dbReference type="AlphaFoldDB" id="A0AAD3SP68"/>
<feature type="compositionally biased region" description="Polar residues" evidence="1">
    <location>
        <begin position="59"/>
        <end position="69"/>
    </location>
</feature>
<proteinExistence type="predicted"/>
<evidence type="ECO:0000256" key="1">
    <source>
        <dbReference type="SAM" id="MobiDB-lite"/>
    </source>
</evidence>
<keyword evidence="3" id="KW-1185">Reference proteome</keyword>
<reference evidence="2" key="1">
    <citation type="submission" date="2023-05" db="EMBL/GenBank/DDBJ databases">
        <title>Nepenthes gracilis genome sequencing.</title>
        <authorList>
            <person name="Fukushima K."/>
        </authorList>
    </citation>
    <scope>NUCLEOTIDE SEQUENCE</scope>
    <source>
        <strain evidence="2">SING2019-196</strain>
    </source>
</reference>
<protein>
    <submittedName>
        <fullName evidence="2">Uncharacterized protein</fullName>
    </submittedName>
</protein>
<dbReference type="EMBL" id="BSYO01000013">
    <property type="protein sequence ID" value="GMH13971.1"/>
    <property type="molecule type" value="Genomic_DNA"/>
</dbReference>